<dbReference type="Gene3D" id="3.40.50.850">
    <property type="entry name" value="Isochorismatase-like"/>
    <property type="match status" value="1"/>
</dbReference>
<dbReference type="SUPFAM" id="SSF52499">
    <property type="entry name" value="Isochorismatase-like hydrolases"/>
    <property type="match status" value="1"/>
</dbReference>
<dbReference type="AlphaFoldDB" id="A0A9X3N9S7"/>
<dbReference type="RefSeq" id="WP_270024470.1">
    <property type="nucleotide sequence ID" value="NZ_JAPDDP010000010.1"/>
</dbReference>
<dbReference type="InterPro" id="IPR050272">
    <property type="entry name" value="Isochorismatase-like_hydrls"/>
</dbReference>
<dbReference type="Pfam" id="PF00857">
    <property type="entry name" value="Isochorismatase"/>
    <property type="match status" value="1"/>
</dbReference>
<proteinExistence type="predicted"/>
<gene>
    <name evidence="3" type="ORF">OJ997_07630</name>
</gene>
<dbReference type="InterPro" id="IPR036380">
    <property type="entry name" value="Isochorismatase-like_sf"/>
</dbReference>
<dbReference type="GO" id="GO:0016787">
    <property type="term" value="F:hydrolase activity"/>
    <property type="evidence" value="ECO:0007669"/>
    <property type="project" value="UniProtKB-KW"/>
</dbReference>
<evidence type="ECO:0000259" key="2">
    <source>
        <dbReference type="Pfam" id="PF00857"/>
    </source>
</evidence>
<evidence type="ECO:0000256" key="1">
    <source>
        <dbReference type="ARBA" id="ARBA00022801"/>
    </source>
</evidence>
<comment type="caution">
    <text evidence="3">The sequence shown here is derived from an EMBL/GenBank/DDBJ whole genome shotgun (WGS) entry which is preliminary data.</text>
</comment>
<organism evidence="3 4">
    <name type="scientific">Solirubrobacter phytolaccae</name>
    <dbReference type="NCBI Taxonomy" id="1404360"/>
    <lineage>
        <taxon>Bacteria</taxon>
        <taxon>Bacillati</taxon>
        <taxon>Actinomycetota</taxon>
        <taxon>Thermoleophilia</taxon>
        <taxon>Solirubrobacterales</taxon>
        <taxon>Solirubrobacteraceae</taxon>
        <taxon>Solirubrobacter</taxon>
    </lineage>
</organism>
<protein>
    <submittedName>
        <fullName evidence="3">Cysteine hydrolase</fullName>
    </submittedName>
</protein>
<dbReference type="PANTHER" id="PTHR43540:SF6">
    <property type="entry name" value="ISOCHORISMATASE-LIKE DOMAIN-CONTAINING PROTEIN"/>
    <property type="match status" value="1"/>
</dbReference>
<reference evidence="3" key="1">
    <citation type="submission" date="2022-10" db="EMBL/GenBank/DDBJ databases">
        <title>The WGS of Solirubrobacter phytolaccae KCTC 29190.</title>
        <authorList>
            <person name="Jiang Z."/>
        </authorList>
    </citation>
    <scope>NUCLEOTIDE SEQUENCE</scope>
    <source>
        <strain evidence="3">KCTC 29190</strain>
    </source>
</reference>
<evidence type="ECO:0000313" key="3">
    <source>
        <dbReference type="EMBL" id="MDA0180161.1"/>
    </source>
</evidence>
<sequence length="179" mass="20124">MPETALIVIDMLNTYDHEDGEALAESVREQLPQIVDLRDQAKAHEDVLLIYSNDNHDRWHAGRHDLVEQAMAGKHPELIEPIAPTDPLPFIPKGRHSIFYQTAIDHLLRIEEVKRVVLVGQVTEQCVLYSALDAYLRGFDLVVPTDAVAHIDPGLAEAALRMMERNLHADLRPAAQVFA</sequence>
<evidence type="ECO:0000313" key="4">
    <source>
        <dbReference type="Proteomes" id="UP001147653"/>
    </source>
</evidence>
<dbReference type="InterPro" id="IPR000868">
    <property type="entry name" value="Isochorismatase-like_dom"/>
</dbReference>
<keyword evidence="1 3" id="KW-0378">Hydrolase</keyword>
<dbReference type="PANTHER" id="PTHR43540">
    <property type="entry name" value="PEROXYUREIDOACRYLATE/UREIDOACRYLATE AMIDOHYDROLASE-RELATED"/>
    <property type="match status" value="1"/>
</dbReference>
<dbReference type="Proteomes" id="UP001147653">
    <property type="component" value="Unassembled WGS sequence"/>
</dbReference>
<feature type="domain" description="Isochorismatase-like" evidence="2">
    <location>
        <begin position="4"/>
        <end position="164"/>
    </location>
</feature>
<name>A0A9X3N9S7_9ACTN</name>
<dbReference type="EMBL" id="JAPDDP010000010">
    <property type="protein sequence ID" value="MDA0180161.1"/>
    <property type="molecule type" value="Genomic_DNA"/>
</dbReference>
<accession>A0A9X3N9S7</accession>
<keyword evidence="4" id="KW-1185">Reference proteome</keyword>
<dbReference type="CDD" id="cd00431">
    <property type="entry name" value="cysteine_hydrolases"/>
    <property type="match status" value="1"/>
</dbReference>